<dbReference type="Pfam" id="PF00813">
    <property type="entry name" value="FliP"/>
    <property type="match status" value="1"/>
</dbReference>
<dbReference type="PANTHER" id="PTHR30587">
    <property type="entry name" value="FLAGELLAR BIOSYNTHETIC PROTEIN FLIP"/>
    <property type="match status" value="1"/>
</dbReference>
<evidence type="ECO:0000256" key="4">
    <source>
        <dbReference type="ARBA" id="ARBA00022692"/>
    </source>
</evidence>
<keyword evidence="5 7" id="KW-1133">Transmembrane helix</keyword>
<evidence type="ECO:0000256" key="7">
    <source>
        <dbReference type="RuleBase" id="RU362070"/>
    </source>
</evidence>
<keyword evidence="4 7" id="KW-0812">Transmembrane</keyword>
<comment type="similarity">
    <text evidence="2 7">Belongs to the FliP/MopC/SpaP family.</text>
</comment>
<organism evidence="8 9">
    <name type="scientific">Mesorhizobium album</name>
    <dbReference type="NCBI Taxonomy" id="3072314"/>
    <lineage>
        <taxon>Bacteria</taxon>
        <taxon>Pseudomonadati</taxon>
        <taxon>Pseudomonadota</taxon>
        <taxon>Alphaproteobacteria</taxon>
        <taxon>Hyphomicrobiales</taxon>
        <taxon>Phyllobacteriaceae</taxon>
        <taxon>Mesorhizobium</taxon>
    </lineage>
</organism>
<dbReference type="Proteomes" id="UP001287059">
    <property type="component" value="Unassembled WGS sequence"/>
</dbReference>
<feature type="transmembrane region" description="Helical" evidence="7">
    <location>
        <begin position="160"/>
        <end position="182"/>
    </location>
</feature>
<comment type="caution">
    <text evidence="7">Lacks conserved residue(s) required for the propagation of feature annotation.</text>
</comment>
<dbReference type="NCBIfam" id="NF009438">
    <property type="entry name" value="PRK12797.1"/>
    <property type="match status" value="1"/>
</dbReference>
<evidence type="ECO:0000256" key="3">
    <source>
        <dbReference type="ARBA" id="ARBA00022475"/>
    </source>
</evidence>
<comment type="subcellular location">
    <subcellularLocation>
        <location evidence="1">Cell membrane</location>
        <topology evidence="1">Multi-pass membrane protein</topology>
    </subcellularLocation>
</comment>
<dbReference type="EMBL" id="JAVIIW010000034">
    <property type="protein sequence ID" value="MDX8481585.1"/>
    <property type="molecule type" value="Genomic_DNA"/>
</dbReference>
<dbReference type="InterPro" id="IPR005773">
    <property type="entry name" value="T3SS_YscR-like"/>
</dbReference>
<keyword evidence="6 7" id="KW-0472">Membrane</keyword>
<dbReference type="RefSeq" id="WP_320223464.1">
    <property type="nucleotide sequence ID" value="NZ_JAVIIW010000034.1"/>
</dbReference>
<comment type="caution">
    <text evidence="8">The sequence shown here is derived from an EMBL/GenBank/DDBJ whole genome shotgun (WGS) entry which is preliminary data.</text>
</comment>
<dbReference type="InterPro" id="IPR005838">
    <property type="entry name" value="T3SS_IM_P"/>
</dbReference>
<evidence type="ECO:0000313" key="9">
    <source>
        <dbReference type="Proteomes" id="UP001287059"/>
    </source>
</evidence>
<gene>
    <name evidence="8" type="primary">sctR</name>
    <name evidence="8" type="ORF">RFN28_24435</name>
</gene>
<dbReference type="PANTHER" id="PTHR30587:SF2">
    <property type="entry name" value="SURFACE PRESENTATION OF ANTIGENS PROTEIN SPAP"/>
    <property type="match status" value="1"/>
</dbReference>
<protein>
    <submittedName>
        <fullName evidence="8">Type III secretion system export apparatus subunit SctR</fullName>
    </submittedName>
</protein>
<evidence type="ECO:0000256" key="2">
    <source>
        <dbReference type="ARBA" id="ARBA00006257"/>
    </source>
</evidence>
<evidence type="ECO:0000256" key="6">
    <source>
        <dbReference type="ARBA" id="ARBA00023136"/>
    </source>
</evidence>
<accession>A0ABU4Y3T1</accession>
<feature type="transmembrane region" description="Helical" evidence="7">
    <location>
        <begin position="54"/>
        <end position="72"/>
    </location>
</feature>
<proteinExistence type="inferred from homology"/>
<evidence type="ECO:0000313" key="8">
    <source>
        <dbReference type="EMBL" id="MDX8481585.1"/>
    </source>
</evidence>
<name>A0ABU4Y3T1_9HYPH</name>
<dbReference type="PROSITE" id="PS01060">
    <property type="entry name" value="FLIP_1"/>
    <property type="match status" value="1"/>
</dbReference>
<dbReference type="NCBIfam" id="TIGR01102">
    <property type="entry name" value="yscR"/>
    <property type="match status" value="1"/>
</dbReference>
<keyword evidence="9" id="KW-1185">Reference proteome</keyword>
<evidence type="ECO:0000256" key="1">
    <source>
        <dbReference type="ARBA" id="ARBA00004651"/>
    </source>
</evidence>
<dbReference type="PROSITE" id="PS01061">
    <property type="entry name" value="FLIP_2"/>
    <property type="match status" value="1"/>
</dbReference>
<dbReference type="PRINTS" id="PR01302">
    <property type="entry name" value="TYPE3IMPPROT"/>
</dbReference>
<reference evidence="8 9" key="1">
    <citation type="submission" date="2023-08" db="EMBL/GenBank/DDBJ databases">
        <title>Implementing the SeqCode for naming new Mesorhizobium species isolated from Vachellia karroo root nodules.</title>
        <authorList>
            <person name="Van Lill M."/>
        </authorList>
    </citation>
    <scope>NUCLEOTIDE SEQUENCE [LARGE SCALE GENOMIC DNA]</scope>
    <source>
        <strain evidence="8 9">VK24D</strain>
    </source>
</reference>
<keyword evidence="3 7" id="KW-1003">Cell membrane</keyword>
<evidence type="ECO:0000256" key="5">
    <source>
        <dbReference type="ARBA" id="ARBA00022989"/>
    </source>
</evidence>
<sequence length="221" mass="24642">MSEIQPGILALLAVTAGLGLLLLTVVTTTAFIKISVVLFLVRNALGTQTIPPNIVLYATALILTVFVSAPVIEQTYARVTDPKLHYQTFDDWVTAAEEGREPLRGYLKKFTSEEQRRFFLSSTKQVWPEEMRARTTPDDFAILVPSFLISELKRAFEIGFLLYLPFICIDLIVTTILMAMGMSMVSPTMIAVPFKLFLFVTIDGWSRLMHGLVLSYTTPGG</sequence>